<name>A0A426YQS7_ENSVE</name>
<organism evidence="2 3">
    <name type="scientific">Ensete ventricosum</name>
    <name type="common">Abyssinian banana</name>
    <name type="synonym">Musa ensete</name>
    <dbReference type="NCBI Taxonomy" id="4639"/>
    <lineage>
        <taxon>Eukaryota</taxon>
        <taxon>Viridiplantae</taxon>
        <taxon>Streptophyta</taxon>
        <taxon>Embryophyta</taxon>
        <taxon>Tracheophyta</taxon>
        <taxon>Spermatophyta</taxon>
        <taxon>Magnoliopsida</taxon>
        <taxon>Liliopsida</taxon>
        <taxon>Zingiberales</taxon>
        <taxon>Musaceae</taxon>
        <taxon>Ensete</taxon>
    </lineage>
</organism>
<sequence length="82" mass="8681">MPMPSASVLPSGLSPRSFSASTPRSGTSLCSRSCLSTPASSSLSSSVWRSDTSSLGATARTTSRWRIPVPGLDWTFLFWVLA</sequence>
<feature type="region of interest" description="Disordered" evidence="1">
    <location>
        <begin position="1"/>
        <end position="58"/>
    </location>
</feature>
<reference evidence="2 3" key="1">
    <citation type="journal article" date="2014" name="Agronomy (Basel)">
        <title>A Draft Genome Sequence for Ensete ventricosum, the Drought-Tolerant Tree Against Hunger.</title>
        <authorList>
            <person name="Harrison J."/>
            <person name="Moore K.A."/>
            <person name="Paszkiewicz K."/>
            <person name="Jones T."/>
            <person name="Grant M."/>
            <person name="Ambacheew D."/>
            <person name="Muzemil S."/>
            <person name="Studholme D.J."/>
        </authorList>
    </citation>
    <scope>NUCLEOTIDE SEQUENCE [LARGE SCALE GENOMIC DNA]</scope>
</reference>
<protein>
    <submittedName>
        <fullName evidence="2">Uncharacterized protein</fullName>
    </submittedName>
</protein>
<comment type="caution">
    <text evidence="2">The sequence shown here is derived from an EMBL/GenBank/DDBJ whole genome shotgun (WGS) entry which is preliminary data.</text>
</comment>
<feature type="compositionally biased region" description="Polar residues" evidence="1">
    <location>
        <begin position="14"/>
        <end position="29"/>
    </location>
</feature>
<proteinExistence type="predicted"/>
<dbReference type="Proteomes" id="UP000287651">
    <property type="component" value="Unassembled WGS sequence"/>
</dbReference>
<evidence type="ECO:0000313" key="3">
    <source>
        <dbReference type="Proteomes" id="UP000287651"/>
    </source>
</evidence>
<feature type="compositionally biased region" description="Low complexity" evidence="1">
    <location>
        <begin position="30"/>
        <end position="54"/>
    </location>
</feature>
<evidence type="ECO:0000256" key="1">
    <source>
        <dbReference type="SAM" id="MobiDB-lite"/>
    </source>
</evidence>
<gene>
    <name evidence="2" type="ORF">B296_00030016</name>
</gene>
<accession>A0A426YQS7</accession>
<dbReference type="EMBL" id="AMZH03010787">
    <property type="protein sequence ID" value="RRT54081.1"/>
    <property type="molecule type" value="Genomic_DNA"/>
</dbReference>
<evidence type="ECO:0000313" key="2">
    <source>
        <dbReference type="EMBL" id="RRT54081.1"/>
    </source>
</evidence>
<dbReference type="AlphaFoldDB" id="A0A426YQS7"/>